<reference evidence="1" key="1">
    <citation type="journal article" date="2022" name="Toxins">
        <title>Genomic Analysis of Sphingopyxis sp. USTB-05 for Biodegrading Cyanobacterial Hepatotoxins.</title>
        <authorList>
            <person name="Liu C."/>
            <person name="Xu Q."/>
            <person name="Zhao Z."/>
            <person name="Zhang H."/>
            <person name="Liu X."/>
            <person name="Yin C."/>
            <person name="Liu Y."/>
            <person name="Yan H."/>
        </authorList>
    </citation>
    <scope>NUCLEOTIDE SEQUENCE</scope>
    <source>
        <strain evidence="1">NBD5</strain>
    </source>
</reference>
<proteinExistence type="predicted"/>
<protein>
    <submittedName>
        <fullName evidence="1">Uncharacterized protein</fullName>
    </submittedName>
</protein>
<evidence type="ECO:0000313" key="1">
    <source>
        <dbReference type="EMBL" id="USI73940.1"/>
    </source>
</evidence>
<accession>A0ABY4XB52</accession>
<name>A0ABY4XB52_9SPHN</name>
<dbReference type="RefSeq" id="WP_252167748.1">
    <property type="nucleotide sequence ID" value="NZ_CP084930.1"/>
</dbReference>
<keyword evidence="2" id="KW-1185">Reference proteome</keyword>
<evidence type="ECO:0000313" key="2">
    <source>
        <dbReference type="Proteomes" id="UP001056937"/>
    </source>
</evidence>
<organism evidence="1 2">
    <name type="scientific">Sphingomonas morindae</name>
    <dbReference type="NCBI Taxonomy" id="1541170"/>
    <lineage>
        <taxon>Bacteria</taxon>
        <taxon>Pseudomonadati</taxon>
        <taxon>Pseudomonadota</taxon>
        <taxon>Alphaproteobacteria</taxon>
        <taxon>Sphingomonadales</taxon>
        <taxon>Sphingomonadaceae</taxon>
        <taxon>Sphingomonas</taxon>
    </lineage>
</organism>
<dbReference type="EMBL" id="CP084930">
    <property type="protein sequence ID" value="USI73940.1"/>
    <property type="molecule type" value="Genomic_DNA"/>
</dbReference>
<sequence length="208" mass="23461">MPKLPIADARIALRYAQLEELIANFLDVHADRRTALTARLRLFRHKRFPPGLKAESRSRFSYDLDAVIHLLVAFQLLDGLVPQESVPTLLEARWSAIRAAFGRAFDLTALKGSEAAGIDPERDLLIVRPRNLLSFSQPRQEDTATELPALSEVMSARDFERHLRRSDVDGLSPRLVIDLQRIASWLREALLAARWASPESFEAAPSDE</sequence>
<gene>
    <name evidence="1" type="ORF">LHA26_05595</name>
</gene>
<dbReference type="Proteomes" id="UP001056937">
    <property type="component" value="Chromosome 1"/>
</dbReference>